<comment type="similarity">
    <text evidence="7">Belongs to the TDD superfamily. TSR3 family.</text>
</comment>
<dbReference type="Proteomes" id="UP000605784">
    <property type="component" value="Unassembled WGS sequence"/>
</dbReference>
<name>A0A830GQ45_9EURY</name>
<reference evidence="10" key="2">
    <citation type="submission" date="2020-09" db="EMBL/GenBank/DDBJ databases">
        <authorList>
            <person name="Sun Q."/>
            <person name="Ohkuma M."/>
        </authorList>
    </citation>
    <scope>NUCLEOTIDE SEQUENCE</scope>
    <source>
        <strain evidence="10">JCM 17820</strain>
    </source>
</reference>
<dbReference type="RefSeq" id="WP_166967604.1">
    <property type="nucleotide sequence ID" value="NZ_BMOU01000005.1"/>
</dbReference>
<comment type="caution">
    <text evidence="10">The sequence shown here is derived from an EMBL/GenBank/DDBJ whole genome shotgun (WGS) entry which is preliminary data.</text>
</comment>
<comment type="caution">
    <text evidence="7">Lacks conserved residue(s) required for the propagation of feature annotation.</text>
</comment>
<dbReference type="PANTHER" id="PTHR20426:SF0">
    <property type="entry name" value="18S RRNA AMINOCARBOXYPROPYLTRANSFERASE"/>
    <property type="match status" value="1"/>
</dbReference>
<feature type="domain" description="16S/18S rRNA aminocarboxypropyltransferase Tsr3 C-terminal" evidence="8">
    <location>
        <begin position="40"/>
        <end position="168"/>
    </location>
</feature>
<dbReference type="NCBIfam" id="NF002621">
    <property type="entry name" value="PRK02287.1"/>
    <property type="match status" value="1"/>
</dbReference>
<evidence type="ECO:0000256" key="1">
    <source>
        <dbReference type="ARBA" id="ARBA00014114"/>
    </source>
</evidence>
<keyword evidence="4 7" id="KW-0698">rRNA processing</keyword>
<dbReference type="GeneID" id="44855613"/>
<keyword evidence="11" id="KW-1185">Reference proteome</keyword>
<dbReference type="AlphaFoldDB" id="A0A830GQ45"/>
<accession>A0A830GQ45</accession>
<sequence length="171" mass="18731">MELHVRYEGDDDPDKCSARKLARFDLAELHRATRSTPPGIVLNPFAEQALSPADAPTAGDGARHSRLVALDCSWETAEREAFDLQGVHRSLPFLVAGNPVNYGTAFQLNTVEAFAGALCILGERDHAEEILSKFSWGHTFLELNEEPLARYADCADSSAVVAVQDDYLAEE</sequence>
<evidence type="ECO:0000259" key="9">
    <source>
        <dbReference type="Pfam" id="PF04068"/>
    </source>
</evidence>
<dbReference type="GO" id="GO:0005737">
    <property type="term" value="C:cytoplasm"/>
    <property type="evidence" value="ECO:0007669"/>
    <property type="project" value="UniProtKB-SubCell"/>
</dbReference>
<feature type="binding site" evidence="7">
    <location>
        <position position="110"/>
    </location>
    <ligand>
        <name>S-adenosyl-L-methionine</name>
        <dbReference type="ChEBI" id="CHEBI:59789"/>
    </ligand>
</feature>
<evidence type="ECO:0000256" key="4">
    <source>
        <dbReference type="ARBA" id="ARBA00022552"/>
    </source>
</evidence>
<dbReference type="GO" id="GO:1904047">
    <property type="term" value="F:S-adenosyl-L-methionine binding"/>
    <property type="evidence" value="ECO:0007669"/>
    <property type="project" value="UniProtKB-UniRule"/>
</dbReference>
<proteinExistence type="inferred from homology"/>
<evidence type="ECO:0000256" key="3">
    <source>
        <dbReference type="ARBA" id="ARBA00022517"/>
    </source>
</evidence>
<comment type="catalytic activity">
    <reaction evidence="7">
        <text>an N(1)-methylpseudouridine in rRNA + S-adenosyl-L-methionine = N(1)-methyl-N(3)-[(3S)-3-amino-3-carboxypropyl]pseudouridine in rRNA + S-methyl-5'-thioadenosine + H(+)</text>
        <dbReference type="Rhea" id="RHEA:63296"/>
        <dbReference type="Rhea" id="RHEA-COMP:11634"/>
        <dbReference type="Rhea" id="RHEA-COMP:16310"/>
        <dbReference type="ChEBI" id="CHEBI:15378"/>
        <dbReference type="ChEBI" id="CHEBI:17509"/>
        <dbReference type="ChEBI" id="CHEBI:59789"/>
        <dbReference type="ChEBI" id="CHEBI:74890"/>
        <dbReference type="ChEBI" id="CHEBI:146234"/>
        <dbReference type="EC" id="2.5.1.157"/>
    </reaction>
</comment>
<dbReference type="EC" id="2.5.1.157" evidence="7"/>
<keyword evidence="3 7" id="KW-0690">Ribosome biogenesis</keyword>
<evidence type="ECO:0000256" key="2">
    <source>
        <dbReference type="ARBA" id="ARBA00022490"/>
    </source>
</evidence>
<dbReference type="EMBL" id="BMOU01000005">
    <property type="protein sequence ID" value="GGN99892.1"/>
    <property type="molecule type" value="Genomic_DNA"/>
</dbReference>
<dbReference type="PANTHER" id="PTHR20426">
    <property type="entry name" value="RIBOSOME BIOGENESIS PROTEIN TSR3 HOMOLOG"/>
    <property type="match status" value="1"/>
</dbReference>
<protein>
    <recommendedName>
        <fullName evidence="1 7">16S rRNA aminocarboxypropyltransferase</fullName>
        <ecNumber evidence="7">2.5.1.157</ecNumber>
    </recommendedName>
</protein>
<gene>
    <name evidence="10" type="ORF">GCM10009030_31990</name>
</gene>
<dbReference type="GO" id="GO:0000455">
    <property type="term" value="P:enzyme-directed rRNA pseudouridine synthesis"/>
    <property type="evidence" value="ECO:0007669"/>
    <property type="project" value="UniProtKB-UniRule"/>
</dbReference>
<feature type="binding site" evidence="7">
    <location>
        <position position="91"/>
    </location>
    <ligand>
        <name>S-adenosyl-L-methionine</name>
        <dbReference type="ChEBI" id="CHEBI:59789"/>
    </ligand>
</feature>
<organism evidence="10 11">
    <name type="scientific">Haloarcula pellucida</name>
    <dbReference type="NCBI Taxonomy" id="1427151"/>
    <lineage>
        <taxon>Archaea</taxon>
        <taxon>Methanobacteriati</taxon>
        <taxon>Methanobacteriota</taxon>
        <taxon>Stenosarchaea group</taxon>
        <taxon>Halobacteria</taxon>
        <taxon>Halobacteriales</taxon>
        <taxon>Haloarculaceae</taxon>
        <taxon>Haloarcula</taxon>
    </lineage>
</organism>
<dbReference type="Pfam" id="PF04068">
    <property type="entry name" value="Fer4_RLI"/>
    <property type="match status" value="1"/>
</dbReference>
<comment type="subcellular location">
    <subcellularLocation>
        <location evidence="7">Cytoplasm</location>
    </subcellularLocation>
</comment>
<feature type="binding site" evidence="7">
    <location>
        <position position="70"/>
    </location>
    <ligand>
        <name>S-adenosyl-L-methionine</name>
        <dbReference type="ChEBI" id="CHEBI:59789"/>
    </ligand>
</feature>
<dbReference type="HAMAP" id="MF_01116">
    <property type="entry name" value="TSR3"/>
    <property type="match status" value="1"/>
</dbReference>
<evidence type="ECO:0000256" key="6">
    <source>
        <dbReference type="ARBA" id="ARBA00022691"/>
    </source>
</evidence>
<keyword evidence="5 7" id="KW-0808">Transferase</keyword>
<evidence type="ECO:0000259" key="8">
    <source>
        <dbReference type="Pfam" id="PF04034"/>
    </source>
</evidence>
<evidence type="ECO:0000256" key="7">
    <source>
        <dbReference type="HAMAP-Rule" id="MF_01116"/>
    </source>
</evidence>
<dbReference type="InterPro" id="IPR007209">
    <property type="entry name" value="RNaseL-inhib-like_metal-bd_dom"/>
</dbReference>
<feature type="binding site" evidence="7">
    <location>
        <position position="17"/>
    </location>
    <ligand>
        <name>S-adenosyl-L-methionine</name>
        <dbReference type="ChEBI" id="CHEBI:59789"/>
    </ligand>
</feature>
<evidence type="ECO:0000313" key="11">
    <source>
        <dbReference type="Proteomes" id="UP000605784"/>
    </source>
</evidence>
<reference evidence="10" key="1">
    <citation type="journal article" date="2014" name="Int. J. Syst. Evol. Microbiol.">
        <title>Complete genome sequence of Corynebacterium casei LMG S-19264T (=DSM 44701T), isolated from a smear-ripened cheese.</title>
        <authorList>
            <consortium name="US DOE Joint Genome Institute (JGI-PGF)"/>
            <person name="Walter F."/>
            <person name="Albersmeier A."/>
            <person name="Kalinowski J."/>
            <person name="Ruckert C."/>
        </authorList>
    </citation>
    <scope>NUCLEOTIDE SEQUENCE</scope>
    <source>
        <strain evidence="10">JCM 17820</strain>
    </source>
</reference>
<keyword evidence="6 7" id="KW-0949">S-adenosyl-L-methionine</keyword>
<evidence type="ECO:0000256" key="5">
    <source>
        <dbReference type="ARBA" id="ARBA00022679"/>
    </source>
</evidence>
<dbReference type="Pfam" id="PF04034">
    <property type="entry name" value="Ribo_biogen_C"/>
    <property type="match status" value="1"/>
</dbReference>
<comment type="function">
    <text evidence="7">Aminocarboxypropyltransferase that catalyzes the aminocarboxypropyl transfer on pseudouridine corresponding to position 914 in M.jannaschii 16S rRNA. It constitutes the last step in biosynthesis of the hypermodified N1-methyl-N3-(3-amino-3-carboxypropyl) pseudouridine (m1acp3-Psi).</text>
</comment>
<evidence type="ECO:0000313" key="10">
    <source>
        <dbReference type="EMBL" id="GGN99892.1"/>
    </source>
</evidence>
<dbReference type="GO" id="GO:0106388">
    <property type="term" value="F:rRNA small subunit aminocarboxypropyltransferase activity"/>
    <property type="evidence" value="ECO:0007669"/>
    <property type="project" value="UniProtKB-EC"/>
</dbReference>
<keyword evidence="2 7" id="KW-0963">Cytoplasm</keyword>
<feature type="domain" description="RNase L inhibitor RLI-like possible metal-binding" evidence="9">
    <location>
        <begin position="1"/>
        <end position="33"/>
    </location>
</feature>
<dbReference type="InterPro" id="IPR007177">
    <property type="entry name" value="Tsr3_C"/>
</dbReference>
<dbReference type="InterPro" id="IPR022968">
    <property type="entry name" value="Tsr3-like"/>
</dbReference>